<dbReference type="Gene3D" id="3.30.40.10">
    <property type="entry name" value="Zinc/RING finger domain, C3HC4 (zinc finger)"/>
    <property type="match status" value="1"/>
</dbReference>
<evidence type="ECO:0000313" key="7">
    <source>
        <dbReference type="Proteomes" id="UP000695007"/>
    </source>
</evidence>
<reference evidence="8 9" key="1">
    <citation type="submission" date="2025-04" db="UniProtKB">
        <authorList>
            <consortium name="RefSeq"/>
        </authorList>
    </citation>
    <scope>IDENTIFICATION</scope>
</reference>
<dbReference type="PROSITE" id="PS50908">
    <property type="entry name" value="RWD"/>
    <property type="match status" value="1"/>
</dbReference>
<feature type="region of interest" description="Disordered" evidence="4">
    <location>
        <begin position="361"/>
        <end position="423"/>
    </location>
</feature>
<proteinExistence type="predicted"/>
<dbReference type="InterPro" id="IPR009548">
    <property type="entry name" value="Prkrip1"/>
</dbReference>
<dbReference type="GO" id="GO:0033554">
    <property type="term" value="P:cellular response to stress"/>
    <property type="evidence" value="ECO:0007669"/>
    <property type="project" value="UniProtKB-ARBA"/>
</dbReference>
<dbReference type="PANTHER" id="PTHR13198:SF4">
    <property type="entry name" value="E3 UBIQUITIN-PROTEIN LIGASE RNF25"/>
    <property type="match status" value="1"/>
</dbReference>
<dbReference type="KEGG" id="csol:105363739"/>
<dbReference type="GO" id="GO:0061630">
    <property type="term" value="F:ubiquitin protein ligase activity"/>
    <property type="evidence" value="ECO:0007669"/>
    <property type="project" value="InterPro"/>
</dbReference>
<evidence type="ECO:0000256" key="1">
    <source>
        <dbReference type="ARBA" id="ARBA00022771"/>
    </source>
</evidence>
<evidence type="ECO:0000313" key="8">
    <source>
        <dbReference type="RefSeq" id="XP_011499841.1"/>
    </source>
</evidence>
<dbReference type="Pfam" id="PF13639">
    <property type="entry name" value="zf-RING_2"/>
    <property type="match status" value="1"/>
</dbReference>
<feature type="compositionally biased region" description="Basic and acidic residues" evidence="4">
    <location>
        <begin position="412"/>
        <end position="423"/>
    </location>
</feature>
<organism evidence="7 8">
    <name type="scientific">Ceratosolen solmsi marchali</name>
    <dbReference type="NCBI Taxonomy" id="326594"/>
    <lineage>
        <taxon>Eukaryota</taxon>
        <taxon>Metazoa</taxon>
        <taxon>Ecdysozoa</taxon>
        <taxon>Arthropoda</taxon>
        <taxon>Hexapoda</taxon>
        <taxon>Insecta</taxon>
        <taxon>Pterygota</taxon>
        <taxon>Neoptera</taxon>
        <taxon>Endopterygota</taxon>
        <taxon>Hymenoptera</taxon>
        <taxon>Apocrita</taxon>
        <taxon>Proctotrupomorpha</taxon>
        <taxon>Chalcidoidea</taxon>
        <taxon>Agaonidae</taxon>
        <taxon>Agaoninae</taxon>
        <taxon>Ceratosolen</taxon>
    </lineage>
</organism>
<dbReference type="GO" id="GO:0009893">
    <property type="term" value="P:positive regulation of metabolic process"/>
    <property type="evidence" value="ECO:0007669"/>
    <property type="project" value="UniProtKB-ARBA"/>
</dbReference>
<accession>A0AAJ6YKP5</accession>
<dbReference type="CDD" id="cd23818">
    <property type="entry name" value="RWD_RNF25"/>
    <property type="match status" value="1"/>
</dbReference>
<dbReference type="FunFam" id="3.10.110.10:FF:000050">
    <property type="entry name" value="eIF-2-alpha kinase GCN2"/>
    <property type="match status" value="1"/>
</dbReference>
<dbReference type="FunFam" id="3.30.40.10:FF:000215">
    <property type="entry name" value="E3 ubiquitin-protein ligase RNF25"/>
    <property type="match status" value="1"/>
</dbReference>
<feature type="region of interest" description="Disordered" evidence="4">
    <location>
        <begin position="261"/>
        <end position="290"/>
    </location>
</feature>
<feature type="compositionally biased region" description="Polar residues" evidence="4">
    <location>
        <begin position="264"/>
        <end position="283"/>
    </location>
</feature>
<sequence>MSTVVDERVTDEIEALKAILLDDELNIVHNDRGELESIETIVFPSTGEDSQSQYVCVRLIVKLLQGYPDTTPIVYLRNPRGLDEETVNQIQSDVDTKCRDFVGQPVMFELIELVREHLTRSNLPTGQCAVCLYGFHEGDEFTKTECYHHFHSHCLAAHVAAAERYYREEQEKLPLWQQDTSNKFQALCPVCRESINCDVDSLVGAPPPIDVEAASGFAVSQDLLEMQHQMAKLFLRQQRRGGIIDLEAEGVKLLVMTEDDSNDTIEQSNSSESNAIASQSTSMDKPVIIPERPKIKSTPTVPEFVRNVMGSSAGAGSGEFHVYRHLRRKEYSRQKYIQEKGQRELLDKEYHERLEENKKLADATTAKKRAKRLKRKEKFKQKKFKINNSMNNQEENSDETDDDNQCSDDDKDEKLNVPHVEEL</sequence>
<dbReference type="SMART" id="SM00184">
    <property type="entry name" value="RING"/>
    <property type="match status" value="1"/>
</dbReference>
<feature type="domain" description="RWD" evidence="6">
    <location>
        <begin position="11"/>
        <end position="121"/>
    </location>
</feature>
<dbReference type="PANTHER" id="PTHR13198">
    <property type="entry name" value="RING FINGER PROTEIN 25"/>
    <property type="match status" value="1"/>
</dbReference>
<evidence type="ECO:0000313" key="9">
    <source>
        <dbReference type="RefSeq" id="XP_011499922.1"/>
    </source>
</evidence>
<dbReference type="GO" id="GO:0005634">
    <property type="term" value="C:nucleus"/>
    <property type="evidence" value="ECO:0007669"/>
    <property type="project" value="TreeGrafter"/>
</dbReference>
<dbReference type="GeneID" id="105363739"/>
<dbReference type="Proteomes" id="UP000695007">
    <property type="component" value="Unplaced"/>
</dbReference>
<dbReference type="GO" id="GO:0010468">
    <property type="term" value="P:regulation of gene expression"/>
    <property type="evidence" value="ECO:0007669"/>
    <property type="project" value="UniProtKB-ARBA"/>
</dbReference>
<dbReference type="InterPro" id="IPR016135">
    <property type="entry name" value="UBQ-conjugating_enzyme/RWD"/>
</dbReference>
<dbReference type="InterPro" id="IPR039133">
    <property type="entry name" value="RNF25"/>
</dbReference>
<dbReference type="GO" id="GO:0003725">
    <property type="term" value="F:double-stranded RNA binding"/>
    <property type="evidence" value="ECO:0007669"/>
    <property type="project" value="InterPro"/>
</dbReference>
<dbReference type="SUPFAM" id="SSF57850">
    <property type="entry name" value="RING/U-box"/>
    <property type="match status" value="1"/>
</dbReference>
<evidence type="ECO:0000259" key="5">
    <source>
        <dbReference type="PROSITE" id="PS50089"/>
    </source>
</evidence>
<dbReference type="SUPFAM" id="SSF54495">
    <property type="entry name" value="UBC-like"/>
    <property type="match status" value="1"/>
</dbReference>
<dbReference type="GO" id="GO:0051246">
    <property type="term" value="P:regulation of protein metabolic process"/>
    <property type="evidence" value="ECO:0007669"/>
    <property type="project" value="UniProtKB-ARBA"/>
</dbReference>
<gene>
    <name evidence="8 9" type="primary">LOC105363739</name>
</gene>
<evidence type="ECO:0000256" key="2">
    <source>
        <dbReference type="ARBA" id="ARBA00022833"/>
    </source>
</evidence>
<keyword evidence="2" id="KW-0862">Zinc</keyword>
<dbReference type="GO" id="GO:0016567">
    <property type="term" value="P:protein ubiquitination"/>
    <property type="evidence" value="ECO:0007669"/>
    <property type="project" value="TreeGrafter"/>
</dbReference>
<protein>
    <submittedName>
        <fullName evidence="8 9">E3 ubiquitin-protein ligase RNF25-like</fullName>
    </submittedName>
</protein>
<dbReference type="RefSeq" id="XP_011499922.1">
    <property type="nucleotide sequence ID" value="XM_011501620.1"/>
</dbReference>
<evidence type="ECO:0000259" key="6">
    <source>
        <dbReference type="PROSITE" id="PS50908"/>
    </source>
</evidence>
<dbReference type="GO" id="GO:0008270">
    <property type="term" value="F:zinc ion binding"/>
    <property type="evidence" value="ECO:0007669"/>
    <property type="project" value="UniProtKB-KW"/>
</dbReference>
<dbReference type="Gene3D" id="3.10.110.10">
    <property type="entry name" value="Ubiquitin Conjugating Enzyme"/>
    <property type="match status" value="1"/>
</dbReference>
<feature type="compositionally biased region" description="Acidic residues" evidence="4">
    <location>
        <begin position="395"/>
        <end position="411"/>
    </location>
</feature>
<dbReference type="PROSITE" id="PS50089">
    <property type="entry name" value="ZF_RING_2"/>
    <property type="match status" value="1"/>
</dbReference>
<name>A0AAJ6YKP5_9HYME</name>
<feature type="compositionally biased region" description="Basic residues" evidence="4">
    <location>
        <begin position="366"/>
        <end position="385"/>
    </location>
</feature>
<feature type="domain" description="RING-type" evidence="5">
    <location>
        <begin position="128"/>
        <end position="192"/>
    </location>
</feature>
<keyword evidence="1 3" id="KW-0863">Zinc-finger</keyword>
<evidence type="ECO:0000256" key="3">
    <source>
        <dbReference type="PROSITE-ProRule" id="PRU00175"/>
    </source>
</evidence>
<dbReference type="InterPro" id="IPR006575">
    <property type="entry name" value="RWD_dom"/>
</dbReference>
<keyword evidence="1 3" id="KW-0479">Metal-binding</keyword>
<dbReference type="InterPro" id="IPR013083">
    <property type="entry name" value="Znf_RING/FYVE/PHD"/>
</dbReference>
<dbReference type="Pfam" id="PF06658">
    <property type="entry name" value="DUF1168"/>
    <property type="match status" value="1"/>
</dbReference>
<dbReference type="AlphaFoldDB" id="A0AAJ6YKP5"/>
<evidence type="ECO:0000256" key="4">
    <source>
        <dbReference type="SAM" id="MobiDB-lite"/>
    </source>
</evidence>
<dbReference type="InterPro" id="IPR001841">
    <property type="entry name" value="Znf_RING"/>
</dbReference>
<dbReference type="RefSeq" id="XP_011499841.1">
    <property type="nucleotide sequence ID" value="XM_011501539.1"/>
</dbReference>
<dbReference type="Pfam" id="PF05773">
    <property type="entry name" value="RWD"/>
    <property type="match status" value="1"/>
</dbReference>
<keyword evidence="7" id="KW-1185">Reference proteome</keyword>
<dbReference type="SMART" id="SM00591">
    <property type="entry name" value="RWD"/>
    <property type="match status" value="1"/>
</dbReference>
<dbReference type="CDD" id="cd16470">
    <property type="entry name" value="RING-H2_RNF25"/>
    <property type="match status" value="1"/>
</dbReference>